<reference evidence="2 3" key="1">
    <citation type="submission" date="2019-01" db="EMBL/GenBank/DDBJ databases">
        <title>Draft genomes of a novel of Aminipila strains.</title>
        <authorList>
            <person name="Ma S."/>
        </authorList>
    </citation>
    <scope>NUCLEOTIDE SEQUENCE [LARGE SCALE GENOMIC DNA]</scope>
    <source>
        <strain evidence="3">JN-39</strain>
    </source>
</reference>
<evidence type="ECO:0000313" key="2">
    <source>
        <dbReference type="EMBL" id="QAT42534.1"/>
    </source>
</evidence>
<dbReference type="AlphaFoldDB" id="A0A410PUE0"/>
<dbReference type="EMBL" id="CP035281">
    <property type="protein sequence ID" value="QAT42534.1"/>
    <property type="molecule type" value="Genomic_DNA"/>
</dbReference>
<evidence type="ECO:0000256" key="1">
    <source>
        <dbReference type="SAM" id="Phobius"/>
    </source>
</evidence>
<accession>A0A410PUE0</accession>
<evidence type="ECO:0000313" key="3">
    <source>
        <dbReference type="Proteomes" id="UP000287601"/>
    </source>
</evidence>
<organism evidence="2 3">
    <name type="scientific">Aminipila luticellarii</name>
    <dbReference type="NCBI Taxonomy" id="2507160"/>
    <lineage>
        <taxon>Bacteria</taxon>
        <taxon>Bacillati</taxon>
        <taxon>Bacillota</taxon>
        <taxon>Clostridia</taxon>
        <taxon>Peptostreptococcales</taxon>
        <taxon>Anaerovoracaceae</taxon>
        <taxon>Aminipila</taxon>
    </lineage>
</organism>
<dbReference type="Proteomes" id="UP000287601">
    <property type="component" value="Chromosome"/>
</dbReference>
<dbReference type="OrthoDB" id="1747159at2"/>
<protein>
    <submittedName>
        <fullName evidence="2">Uncharacterized protein</fullName>
    </submittedName>
</protein>
<proteinExistence type="predicted"/>
<name>A0A410PUE0_9FIRM</name>
<keyword evidence="1" id="KW-0472">Membrane</keyword>
<feature type="transmembrane region" description="Helical" evidence="1">
    <location>
        <begin position="14"/>
        <end position="35"/>
    </location>
</feature>
<dbReference type="KEGG" id="amij:EQM06_04470"/>
<keyword evidence="1" id="KW-0812">Transmembrane</keyword>
<keyword evidence="1" id="KW-1133">Transmembrane helix</keyword>
<gene>
    <name evidence="2" type="ORF">EQM06_04470</name>
</gene>
<sequence length="354" mass="40448">MEGDDYEDKKKKKIYLSIICVALVALFGTICYFLLSDLINLSEESPNKIIAGGILHSSLHVSGGSIPVMKPEDLSSERFQRPSKECPYPNPYTFQDFRKDNNKLPLISKKFKNPEDLILAYYGILQEASNMLGYSGGCGTIGWSGLPYPYSYELLTGDKQQEMPFDQYVDSFSGIGYTTLLKLLPAYTPADTDHHIKYYMVEIEIITGAKADTDEGYNQGSQFAYYYGLITVEQTNNEGWKIKNIYYIPEDFLCAPMHSWFYLSDAVVQIVYGENLKRIDKIDSTEQKDHVVRIYASGNGKSYRFDFVRLTNGYDILLHEYILGNEGWKETSLLGEEWKDMKLTINNSELRKTV</sequence>
<keyword evidence="3" id="KW-1185">Reference proteome</keyword>